<feature type="transmembrane region" description="Helical" evidence="2">
    <location>
        <begin position="42"/>
        <end position="60"/>
    </location>
</feature>
<dbReference type="PANTHER" id="PTHR34978">
    <property type="entry name" value="POSSIBLE SENSOR-TRANSDUCER PROTEIN BLAR"/>
    <property type="match status" value="1"/>
</dbReference>
<organism evidence="4 5">
    <name type="scientific">Phenylobacterium deserti</name>
    <dbReference type="NCBI Taxonomy" id="1914756"/>
    <lineage>
        <taxon>Bacteria</taxon>
        <taxon>Pseudomonadati</taxon>
        <taxon>Pseudomonadota</taxon>
        <taxon>Alphaproteobacteria</taxon>
        <taxon>Caulobacterales</taxon>
        <taxon>Caulobacteraceae</taxon>
        <taxon>Phenylobacterium</taxon>
    </lineage>
</organism>
<feature type="transmembrane region" description="Helical" evidence="2">
    <location>
        <begin position="97"/>
        <end position="115"/>
    </location>
</feature>
<dbReference type="OrthoDB" id="1628901at2"/>
<dbReference type="EMBL" id="QFYR01000005">
    <property type="protein sequence ID" value="RAK51001.1"/>
    <property type="molecule type" value="Genomic_DNA"/>
</dbReference>
<accession>A0A328A8W3</accession>
<dbReference type="PANTHER" id="PTHR34978:SF3">
    <property type="entry name" value="SLR0241 PROTEIN"/>
    <property type="match status" value="1"/>
</dbReference>
<evidence type="ECO:0000256" key="2">
    <source>
        <dbReference type="SAM" id="Phobius"/>
    </source>
</evidence>
<evidence type="ECO:0000313" key="4">
    <source>
        <dbReference type="EMBL" id="RAK51001.1"/>
    </source>
</evidence>
<keyword evidence="5" id="KW-1185">Reference proteome</keyword>
<keyword evidence="2" id="KW-0472">Membrane</keyword>
<evidence type="ECO:0000256" key="1">
    <source>
        <dbReference type="SAM" id="MobiDB-lite"/>
    </source>
</evidence>
<dbReference type="Proteomes" id="UP000249725">
    <property type="component" value="Unassembled WGS sequence"/>
</dbReference>
<dbReference type="InterPro" id="IPR052173">
    <property type="entry name" value="Beta-lactam_resp_regulator"/>
</dbReference>
<dbReference type="AlphaFoldDB" id="A0A328A8W3"/>
<feature type="transmembrane region" description="Helical" evidence="2">
    <location>
        <begin position="266"/>
        <end position="285"/>
    </location>
</feature>
<protein>
    <recommendedName>
        <fullName evidence="3">Peptidase M56 domain-containing protein</fullName>
    </recommendedName>
</protein>
<dbReference type="InterPro" id="IPR008756">
    <property type="entry name" value="Peptidase_M56"/>
</dbReference>
<feature type="transmembrane region" description="Helical" evidence="2">
    <location>
        <begin position="12"/>
        <end position="30"/>
    </location>
</feature>
<dbReference type="Pfam" id="PF05569">
    <property type="entry name" value="Peptidase_M56"/>
    <property type="match status" value="1"/>
</dbReference>
<name>A0A328A8W3_9CAUL</name>
<evidence type="ECO:0000313" key="5">
    <source>
        <dbReference type="Proteomes" id="UP000249725"/>
    </source>
</evidence>
<reference evidence="5" key="1">
    <citation type="submission" date="2018-05" db="EMBL/GenBank/DDBJ databases">
        <authorList>
            <person name="Li X."/>
        </authorList>
    </citation>
    <scope>NUCLEOTIDE SEQUENCE [LARGE SCALE GENOMIC DNA]</scope>
    <source>
        <strain evidence="5">YIM 73061</strain>
    </source>
</reference>
<dbReference type="CDD" id="cd07341">
    <property type="entry name" value="M56_BlaR1_MecR1_like"/>
    <property type="match status" value="1"/>
</dbReference>
<proteinExistence type="predicted"/>
<sequence>MMSEAAETLLRVNLAATGAVALVLILRPLVRRNFGARTAYGLWLLPLLAAVVMLAPPRVVTTHQAVAAGPNAAAFQRDITPAAEVVEAAPARTPVPWLPMVWGAGLVISAAWLSIGQLRFTRALKAGRAGPAVVGVVRPRIVTPSDFEARYTLRERELILAHEQRHIWAKDPLINALVAAARCLAWFNPSVHVMSHFLRMDQELACDAAVIAAHPGSRRTYAEAMLKTQLAARPLPLGCYWPAAAVRPLQMRIGLLARPQPGRRRLLAGSVLLAGLAVAFTAGAWSARPPELRIVAVAAPVQPSVTPLPAPASPATVAPAAAQPSKATADVVVMTQQEAGPTEPLASPPPAADDLVAPPPYVTKIWTVARRSSVQPGEAVRVIARMTDRDGHDLITDLTAFGSQDEFRTGFYERDGSRYSLFTAVEQRGEQLLVTASLNRRFAPQTTGFTILRSGQTGEIRMPNGETVTVTALVRPETAEEADGVFRERERDERQRIAHEQRRAADERQRLAHERRRGADERHRLAMLSRPLDPFRCGRVGAIC</sequence>
<keyword evidence="2" id="KW-0812">Transmembrane</keyword>
<gene>
    <name evidence="4" type="ORF">DJ018_17755</name>
</gene>
<comment type="caution">
    <text evidence="4">The sequence shown here is derived from an EMBL/GenBank/DDBJ whole genome shotgun (WGS) entry which is preliminary data.</text>
</comment>
<feature type="domain" description="Peptidase M56" evidence="3">
    <location>
        <begin position="8"/>
        <end position="255"/>
    </location>
</feature>
<keyword evidence="2" id="KW-1133">Transmembrane helix</keyword>
<feature type="region of interest" description="Disordered" evidence="1">
    <location>
        <begin position="488"/>
        <end position="519"/>
    </location>
</feature>
<evidence type="ECO:0000259" key="3">
    <source>
        <dbReference type="Pfam" id="PF05569"/>
    </source>
</evidence>